<dbReference type="STRING" id="1631356.VV01_01775"/>
<sequence>MTTPSAAPEALSRLSLRDLIIQLRDLEDQLMRAVPLPDPTDHEQHRVLLQRREMMIVRELRRRRTSSPL</sequence>
<keyword evidence="2" id="KW-1185">Reference proteome</keyword>
<accession>A0A0L6CEP9</accession>
<protein>
    <submittedName>
        <fullName evidence="1">Uncharacterized protein</fullName>
    </submittedName>
</protein>
<proteinExistence type="predicted"/>
<comment type="caution">
    <text evidence="1">The sequence shown here is derived from an EMBL/GenBank/DDBJ whole genome shotgun (WGS) entry which is preliminary data.</text>
</comment>
<reference evidence="2" key="1">
    <citation type="submission" date="2015-03" db="EMBL/GenBank/DDBJ databases">
        <title>Luteipulveratus halotolerans sp. nov., a novel actinobacterium (Dermacoccaceae) from Sarawak, Malaysia.</title>
        <authorList>
            <person name="Juboi H."/>
            <person name="Basik A."/>
            <person name="Shamsul S.S."/>
            <person name="Arnold P."/>
            <person name="Schmitt E.K."/>
            <person name="Sanglier J.-J."/>
            <person name="Yeo T."/>
        </authorList>
    </citation>
    <scope>NUCLEOTIDE SEQUENCE [LARGE SCALE GENOMIC DNA]</scope>
    <source>
        <strain evidence="2">C296001</strain>
    </source>
</reference>
<dbReference type="RefSeq" id="WP_050668387.1">
    <property type="nucleotide sequence ID" value="NZ_LAIR01000002.1"/>
</dbReference>
<dbReference type="EMBL" id="LAIR01000002">
    <property type="protein sequence ID" value="KNX36164.1"/>
    <property type="molecule type" value="Genomic_DNA"/>
</dbReference>
<evidence type="ECO:0000313" key="1">
    <source>
        <dbReference type="EMBL" id="KNX36164.1"/>
    </source>
</evidence>
<name>A0A0L6CEP9_9MICO</name>
<gene>
    <name evidence="1" type="ORF">VV01_01775</name>
</gene>
<organism evidence="1 2">
    <name type="scientific">Luteipulveratus halotolerans</name>
    <dbReference type="NCBI Taxonomy" id="1631356"/>
    <lineage>
        <taxon>Bacteria</taxon>
        <taxon>Bacillati</taxon>
        <taxon>Actinomycetota</taxon>
        <taxon>Actinomycetes</taxon>
        <taxon>Micrococcales</taxon>
        <taxon>Dermacoccaceae</taxon>
        <taxon>Luteipulveratus</taxon>
    </lineage>
</organism>
<dbReference type="AlphaFoldDB" id="A0A0L6CEP9"/>
<evidence type="ECO:0000313" key="2">
    <source>
        <dbReference type="Proteomes" id="UP000037397"/>
    </source>
</evidence>
<dbReference type="Proteomes" id="UP000037397">
    <property type="component" value="Unassembled WGS sequence"/>
</dbReference>